<evidence type="ECO:0000313" key="1">
    <source>
        <dbReference type="EMBL" id="KAJ4960455.1"/>
    </source>
</evidence>
<dbReference type="PANTHER" id="PTHR45950">
    <property type="entry name" value="HOMEOBOX-LEUCINE ZIPPER PROTEIN ATHB-14"/>
    <property type="match status" value="1"/>
</dbReference>
<evidence type="ECO:0000313" key="2">
    <source>
        <dbReference type="Proteomes" id="UP001141806"/>
    </source>
</evidence>
<protein>
    <submittedName>
        <fullName evidence="1">Uncharacterized protein</fullName>
    </submittedName>
</protein>
<dbReference type="InterPro" id="IPR044830">
    <property type="entry name" value="HD-Zip_III"/>
</dbReference>
<sequence length="121" mass="13962">MLYFCYSCYGLAGTRTHDLASTLEVGPGGARSSGETASNNYNLRSVLTIAFQFTFENHFREMWHLWLASTYGVLWHLFRGLPWLLPHLVWAPRLGQNHHLVLLRLLHWPDRFPGATVHTLE</sequence>
<gene>
    <name evidence="1" type="ORF">NE237_020365</name>
</gene>
<dbReference type="GO" id="GO:0003700">
    <property type="term" value="F:DNA-binding transcription factor activity"/>
    <property type="evidence" value="ECO:0007669"/>
    <property type="project" value="InterPro"/>
</dbReference>
<reference evidence="1" key="1">
    <citation type="journal article" date="2023" name="Plant J.">
        <title>The genome of the king protea, Protea cynaroides.</title>
        <authorList>
            <person name="Chang J."/>
            <person name="Duong T.A."/>
            <person name="Schoeman C."/>
            <person name="Ma X."/>
            <person name="Roodt D."/>
            <person name="Barker N."/>
            <person name="Li Z."/>
            <person name="Van de Peer Y."/>
            <person name="Mizrachi E."/>
        </authorList>
    </citation>
    <scope>NUCLEOTIDE SEQUENCE</scope>
    <source>
        <tissue evidence="1">Young leaves</tissue>
    </source>
</reference>
<dbReference type="PANTHER" id="PTHR45950:SF7">
    <property type="entry name" value="HOMEOBOX-LEUCINE ZIPPER PROTEIN ATHB-14"/>
    <property type="match status" value="1"/>
</dbReference>
<keyword evidence="2" id="KW-1185">Reference proteome</keyword>
<dbReference type="EMBL" id="JAMYWD010000009">
    <property type="protein sequence ID" value="KAJ4960455.1"/>
    <property type="molecule type" value="Genomic_DNA"/>
</dbReference>
<dbReference type="AlphaFoldDB" id="A0A9Q0K3D0"/>
<dbReference type="OrthoDB" id="1741142at2759"/>
<dbReference type="Proteomes" id="UP001141806">
    <property type="component" value="Unassembled WGS sequence"/>
</dbReference>
<proteinExistence type="predicted"/>
<comment type="caution">
    <text evidence="1">The sequence shown here is derived from an EMBL/GenBank/DDBJ whole genome shotgun (WGS) entry which is preliminary data.</text>
</comment>
<name>A0A9Q0K3D0_9MAGN</name>
<organism evidence="1 2">
    <name type="scientific">Protea cynaroides</name>
    <dbReference type="NCBI Taxonomy" id="273540"/>
    <lineage>
        <taxon>Eukaryota</taxon>
        <taxon>Viridiplantae</taxon>
        <taxon>Streptophyta</taxon>
        <taxon>Embryophyta</taxon>
        <taxon>Tracheophyta</taxon>
        <taxon>Spermatophyta</taxon>
        <taxon>Magnoliopsida</taxon>
        <taxon>Proteales</taxon>
        <taxon>Proteaceae</taxon>
        <taxon>Protea</taxon>
    </lineage>
</organism>
<accession>A0A9Q0K3D0</accession>